<evidence type="ECO:0000256" key="5">
    <source>
        <dbReference type="ARBA" id="ARBA00022989"/>
    </source>
</evidence>
<comment type="similarity">
    <text evidence="1 9">Belongs to the NIPA (TC 2.A.7) family.</text>
</comment>
<evidence type="ECO:0000256" key="2">
    <source>
        <dbReference type="ARBA" id="ARBA00011738"/>
    </source>
</evidence>
<comment type="function">
    <text evidence="8 9">Acts as a Mg(2+) transporter. Can also transport other divalent cations such as Fe(2+), Sr(2+), Ba(2+), Mn(2+) and Co(2+) but to a much less extent than Mg(2+).</text>
</comment>
<comment type="subcellular location">
    <subcellularLocation>
        <location evidence="9">Cell membrane</location>
        <topology evidence="9">Multi-pass membrane protein</topology>
    </subcellularLocation>
    <subcellularLocation>
        <location evidence="9">Early endosome</location>
    </subcellularLocation>
</comment>
<dbReference type="EMBL" id="MTKT01001770">
    <property type="protein sequence ID" value="OWM84222.1"/>
    <property type="molecule type" value="Genomic_DNA"/>
</dbReference>
<feature type="transmembrane region" description="Helical" evidence="9">
    <location>
        <begin position="209"/>
        <end position="227"/>
    </location>
</feature>
<dbReference type="InterPro" id="IPR037185">
    <property type="entry name" value="EmrE-like"/>
</dbReference>
<dbReference type="RefSeq" id="XP_031379429.1">
    <property type="nucleotide sequence ID" value="XM_031523569.1"/>
</dbReference>
<keyword evidence="7 9" id="KW-0472">Membrane</keyword>
<dbReference type="GO" id="GO:0005886">
    <property type="term" value="C:plasma membrane"/>
    <property type="evidence" value="ECO:0007669"/>
    <property type="project" value="UniProtKB-SubCell"/>
</dbReference>
<evidence type="ECO:0000256" key="1">
    <source>
        <dbReference type="ARBA" id="ARBA00007001"/>
    </source>
</evidence>
<evidence type="ECO:0000256" key="7">
    <source>
        <dbReference type="ARBA" id="ARBA00023136"/>
    </source>
</evidence>
<dbReference type="InterPro" id="IPR008521">
    <property type="entry name" value="Mg_trans_NIPA"/>
</dbReference>
<dbReference type="OrthoDB" id="6428174at2759"/>
<keyword evidence="5 9" id="KW-1133">Transmembrane helix</keyword>
<feature type="transmembrane region" description="Helical" evidence="9">
    <location>
        <begin position="276"/>
        <end position="293"/>
    </location>
</feature>
<dbReference type="PANTHER" id="PTHR12570">
    <property type="match status" value="1"/>
</dbReference>
<keyword evidence="6 9" id="KW-0406">Ion transport</keyword>
<feature type="transmembrane region" description="Helical" evidence="9">
    <location>
        <begin position="172"/>
        <end position="197"/>
    </location>
</feature>
<feature type="transmembrane region" description="Helical" evidence="9">
    <location>
        <begin position="147"/>
        <end position="166"/>
    </location>
</feature>
<evidence type="ECO:0000313" key="11">
    <source>
        <dbReference type="EMBL" id="OWM84222.1"/>
    </source>
</evidence>
<dbReference type="SUPFAM" id="SSF103481">
    <property type="entry name" value="Multidrug resistance efflux transporter EmrE"/>
    <property type="match status" value="1"/>
</dbReference>
<dbReference type="GO" id="GO:0005769">
    <property type="term" value="C:early endosome"/>
    <property type="evidence" value="ECO:0007669"/>
    <property type="project" value="UniProtKB-SubCell"/>
</dbReference>
<dbReference type="Proteomes" id="UP000515151">
    <property type="component" value="Chromosome 2"/>
</dbReference>
<reference evidence="13" key="3">
    <citation type="journal article" date="2020" name="Plant Biotechnol. J.">
        <title>The pomegranate (Punica granatum L.) draft genome dissects genetic divergence between soft- and hard-seeded cultivars.</title>
        <authorList>
            <person name="Luo X."/>
            <person name="Li H."/>
            <person name="Wu Z."/>
            <person name="Yao W."/>
            <person name="Zhao P."/>
            <person name="Cao D."/>
            <person name="Yu H."/>
            <person name="Li K."/>
            <person name="Poudel K."/>
            <person name="Zhao D."/>
            <person name="Zhang F."/>
            <person name="Xia X."/>
            <person name="Chen L."/>
            <person name="Wang Q."/>
            <person name="Jing D."/>
            <person name="Cao S."/>
        </authorList>
    </citation>
    <scope>NUCLEOTIDE SEQUENCE [LARGE SCALE GENOMIC DNA]</scope>
</reference>
<keyword evidence="9" id="KW-0460">Magnesium</keyword>
<reference evidence="14" key="4">
    <citation type="submission" date="2025-04" db="UniProtKB">
        <authorList>
            <consortium name="RefSeq"/>
        </authorList>
    </citation>
    <scope>IDENTIFICATION</scope>
    <source>
        <tissue evidence="14">Leaf</tissue>
    </source>
</reference>
<reference evidence="12" key="1">
    <citation type="journal article" date="2017" name="Plant J.">
        <title>The pomegranate (Punica granatum L.) genome and the genomics of punicalagin biosynthesis.</title>
        <authorList>
            <person name="Qin G."/>
            <person name="Xu C."/>
            <person name="Ming R."/>
            <person name="Tang H."/>
            <person name="Guyot R."/>
            <person name="Kramer E.M."/>
            <person name="Hu Y."/>
            <person name="Yi X."/>
            <person name="Qi Y."/>
            <person name="Xu X."/>
            <person name="Gao Z."/>
            <person name="Pan H."/>
            <person name="Jian J."/>
            <person name="Tian Y."/>
            <person name="Yue Z."/>
            <person name="Xu Y."/>
        </authorList>
    </citation>
    <scope>NUCLEOTIDE SEQUENCE [LARGE SCALE GENOMIC DNA]</scope>
    <source>
        <strain evidence="12">cv. Dabenzi</strain>
    </source>
</reference>
<evidence type="ECO:0000313" key="12">
    <source>
        <dbReference type="Proteomes" id="UP000197138"/>
    </source>
</evidence>
<dbReference type="Proteomes" id="UP000197138">
    <property type="component" value="Unassembled WGS sequence"/>
</dbReference>
<name>A0A218XIQ5_PUNGR</name>
<feature type="transmembrane region" description="Helical" evidence="9">
    <location>
        <begin position="79"/>
        <end position="100"/>
    </location>
</feature>
<evidence type="ECO:0000256" key="10">
    <source>
        <dbReference type="SAM" id="MobiDB-lite"/>
    </source>
</evidence>
<evidence type="ECO:0000256" key="4">
    <source>
        <dbReference type="ARBA" id="ARBA00022753"/>
    </source>
</evidence>
<dbReference type="PANTHER" id="PTHR12570:SF20">
    <property type="entry name" value="MAGNESIUM TRANSPORTER NIPA1-RELATED"/>
    <property type="match status" value="1"/>
</dbReference>
<accession>A0A218XIQ5</accession>
<organism evidence="11 12">
    <name type="scientific">Punica granatum</name>
    <name type="common">Pomegranate</name>
    <dbReference type="NCBI Taxonomy" id="22663"/>
    <lineage>
        <taxon>Eukaryota</taxon>
        <taxon>Viridiplantae</taxon>
        <taxon>Streptophyta</taxon>
        <taxon>Embryophyta</taxon>
        <taxon>Tracheophyta</taxon>
        <taxon>Spermatophyta</taxon>
        <taxon>Magnoliopsida</taxon>
        <taxon>eudicotyledons</taxon>
        <taxon>Gunneridae</taxon>
        <taxon>Pentapetalae</taxon>
        <taxon>rosids</taxon>
        <taxon>malvids</taxon>
        <taxon>Myrtales</taxon>
        <taxon>Lythraceae</taxon>
        <taxon>Punica</taxon>
    </lineage>
</organism>
<keyword evidence="9" id="KW-1003">Cell membrane</keyword>
<dbReference type="Pfam" id="PF05653">
    <property type="entry name" value="Mg_trans_NIPA"/>
    <property type="match status" value="1"/>
</dbReference>
<evidence type="ECO:0000256" key="9">
    <source>
        <dbReference type="RuleBase" id="RU363078"/>
    </source>
</evidence>
<feature type="transmembrane region" description="Helical" evidence="9">
    <location>
        <begin position="53"/>
        <end position="72"/>
    </location>
</feature>
<comment type="subunit">
    <text evidence="2 9">Homodimer.</text>
</comment>
<sequence length="327" mass="35608">MGMSADNVHGLVLALSSSVFIGSSFIVKKKGLKKAGATGTRAGSGGYSYLYEPWWWAGMTTMIVGEIANFAAYAYAPAILVTPLGALSIIFSAVLAHFILEEKLHVFGALGCVLCVVGSTSIVLHAPKEKDIESVKQVWRLATQPGFIVYTCVVAIVVLILIFRYVPRYGHSHMMVYIGICSLMGSLTVMSVKAVGIALKLTFSGMNQFIYFQTWIFTVIVVLFSLTQVNYLNKALDTFNTAVISPVYYVMFTSFTILASMIMFKDWDSQNASQIVTELCGFITILSGTFLLHKTKDMGDESPIDASVFSFSKSPSPNPKVTPSPNS</sequence>
<gene>
    <name evidence="14" type="primary">LOC116194692</name>
    <name evidence="11" type="ORF">CDL15_Pgr011607</name>
</gene>
<dbReference type="GO" id="GO:0015095">
    <property type="term" value="F:magnesium ion transmembrane transporter activity"/>
    <property type="evidence" value="ECO:0007669"/>
    <property type="project" value="UniProtKB-UniRule"/>
</dbReference>
<evidence type="ECO:0000313" key="14">
    <source>
        <dbReference type="RefSeq" id="XP_031379429.1"/>
    </source>
</evidence>
<evidence type="ECO:0000256" key="6">
    <source>
        <dbReference type="ARBA" id="ARBA00023065"/>
    </source>
</evidence>
<feature type="transmembrane region" description="Helical" evidence="9">
    <location>
        <begin position="106"/>
        <end position="126"/>
    </location>
</feature>
<keyword evidence="9" id="KW-0813">Transport</keyword>
<feature type="transmembrane region" description="Helical" evidence="9">
    <location>
        <begin position="247"/>
        <end position="264"/>
    </location>
</feature>
<evidence type="ECO:0000313" key="13">
    <source>
        <dbReference type="Proteomes" id="UP000515151"/>
    </source>
</evidence>
<evidence type="ECO:0000256" key="3">
    <source>
        <dbReference type="ARBA" id="ARBA00022692"/>
    </source>
</evidence>
<keyword evidence="13" id="KW-1185">Reference proteome</keyword>
<proteinExistence type="inferred from homology"/>
<reference evidence="11" key="2">
    <citation type="submission" date="2017-06" db="EMBL/GenBank/DDBJ databases">
        <title>The pomegranate genome and the genomics of punicalagin biosynthesis.</title>
        <authorList>
            <person name="Xu C."/>
        </authorList>
    </citation>
    <scope>NUCLEOTIDE SEQUENCE [LARGE SCALE GENOMIC DNA]</scope>
    <source>
        <tissue evidence="11">Fresh leaf</tissue>
    </source>
</reference>
<keyword evidence="4 9" id="KW-0967">Endosome</keyword>
<evidence type="ECO:0000256" key="8">
    <source>
        <dbReference type="ARBA" id="ARBA00025284"/>
    </source>
</evidence>
<protein>
    <recommendedName>
        <fullName evidence="9">Probable magnesium transporter</fullName>
    </recommendedName>
</protein>
<dbReference type="GeneID" id="116194692"/>
<feature type="compositionally biased region" description="Pro residues" evidence="10">
    <location>
        <begin position="316"/>
        <end position="327"/>
    </location>
</feature>
<dbReference type="AlphaFoldDB" id="A0A218XIQ5"/>
<keyword evidence="3 9" id="KW-0812">Transmembrane</keyword>
<feature type="region of interest" description="Disordered" evidence="10">
    <location>
        <begin position="308"/>
        <end position="327"/>
    </location>
</feature>